<accession>A0A290S2N0</accession>
<protein>
    <submittedName>
        <fullName evidence="2">Uncharacterized protein</fullName>
    </submittedName>
</protein>
<keyword evidence="1" id="KW-0472">Membrane</keyword>
<sequence>MNVFLIIAGTLSAVVATLHLGCIYFGGSWYRFFGAGEQMALLSEQGSIKPTLITSVIVLILSTWSLYAFSAAGVIFKLPFIRLALVLITFIYLARGVAGFFLINNPMGRSPEF</sequence>
<dbReference type="EMBL" id="CP011025">
    <property type="protein sequence ID" value="ATC86366.1"/>
    <property type="molecule type" value="Genomic_DNA"/>
</dbReference>
<reference evidence="2 3" key="1">
    <citation type="journal article" date="2012" name="J. Bacteriol.">
        <title>Genome sequences of type strains of seven species of the marine bacterium Pseudoalteromonas.</title>
        <authorList>
            <person name="Xie B.B."/>
            <person name="Shu Y.L."/>
            <person name="Qin Q.L."/>
            <person name="Rong J.C."/>
            <person name="Zhang X.Y."/>
            <person name="Chen X.L."/>
            <person name="Shi M."/>
            <person name="He H.L."/>
            <person name="Zhou B.C."/>
            <person name="Zhang Y.Z."/>
        </authorList>
    </citation>
    <scope>NUCLEOTIDE SEQUENCE [LARGE SCALE GENOMIC DNA]</scope>
    <source>
        <strain evidence="2 3">A 37-1-2</strain>
    </source>
</reference>
<proteinExistence type="predicted"/>
<evidence type="ECO:0000313" key="3">
    <source>
        <dbReference type="Proteomes" id="UP000016505"/>
    </source>
</evidence>
<keyword evidence="1" id="KW-1133">Transmembrane helix</keyword>
<gene>
    <name evidence="2" type="ORF">PARC_a1794</name>
</gene>
<organism evidence="2 3">
    <name type="scientific">Pseudoalteromonas arctica A 37-1-2</name>
    <dbReference type="NCBI Taxonomy" id="1117313"/>
    <lineage>
        <taxon>Bacteria</taxon>
        <taxon>Pseudomonadati</taxon>
        <taxon>Pseudomonadota</taxon>
        <taxon>Gammaproteobacteria</taxon>
        <taxon>Alteromonadales</taxon>
        <taxon>Pseudoalteromonadaceae</taxon>
        <taxon>Pseudoalteromonas</taxon>
    </lineage>
</organism>
<evidence type="ECO:0000313" key="2">
    <source>
        <dbReference type="EMBL" id="ATC86366.1"/>
    </source>
</evidence>
<feature type="transmembrane region" description="Helical" evidence="1">
    <location>
        <begin position="51"/>
        <end position="75"/>
    </location>
</feature>
<feature type="transmembrane region" description="Helical" evidence="1">
    <location>
        <begin position="81"/>
        <end position="103"/>
    </location>
</feature>
<dbReference type="KEGG" id="part:PARC_a1794"/>
<dbReference type="AlphaFoldDB" id="A0A290S2N0"/>
<feature type="transmembrane region" description="Helical" evidence="1">
    <location>
        <begin position="6"/>
        <end position="30"/>
    </location>
</feature>
<keyword evidence="1" id="KW-0812">Transmembrane</keyword>
<dbReference type="Proteomes" id="UP000016505">
    <property type="component" value="Chromosome I"/>
</dbReference>
<evidence type="ECO:0000256" key="1">
    <source>
        <dbReference type="SAM" id="Phobius"/>
    </source>
</evidence>
<name>A0A290S2N0_9GAMM</name>